<dbReference type="Proteomes" id="UP000198620">
    <property type="component" value="Unassembled WGS sequence"/>
</dbReference>
<dbReference type="EMBL" id="FOBH01000002">
    <property type="protein sequence ID" value="SEK56705.1"/>
    <property type="molecule type" value="Genomic_DNA"/>
</dbReference>
<dbReference type="STRING" id="1233.SAMN05216387_10238"/>
<accession>A0A1H7I815</accession>
<dbReference type="InterPro" id="IPR007739">
    <property type="entry name" value="RgpF"/>
</dbReference>
<keyword evidence="1" id="KW-0808">Transferase</keyword>
<name>A0A1H7I815_9PROT</name>
<organism evidence="1 2">
    <name type="scientific">Nitrosovibrio tenuis</name>
    <dbReference type="NCBI Taxonomy" id="1233"/>
    <lineage>
        <taxon>Bacteria</taxon>
        <taxon>Pseudomonadati</taxon>
        <taxon>Pseudomonadota</taxon>
        <taxon>Betaproteobacteria</taxon>
        <taxon>Nitrosomonadales</taxon>
        <taxon>Nitrosomonadaceae</taxon>
        <taxon>Nitrosovibrio</taxon>
    </lineage>
</organism>
<dbReference type="GO" id="GO:0016740">
    <property type="term" value="F:transferase activity"/>
    <property type="evidence" value="ECO:0007669"/>
    <property type="project" value="UniProtKB-KW"/>
</dbReference>
<protein>
    <submittedName>
        <fullName evidence="1">Rhamnosyltransferase</fullName>
    </submittedName>
</protein>
<evidence type="ECO:0000313" key="2">
    <source>
        <dbReference type="Proteomes" id="UP000198620"/>
    </source>
</evidence>
<dbReference type="AlphaFoldDB" id="A0A1H7I815"/>
<gene>
    <name evidence="1" type="ORF">SAMN05216387_10238</name>
</gene>
<dbReference type="RefSeq" id="WP_245727619.1">
    <property type="nucleotide sequence ID" value="NZ_FOBH01000002.1"/>
</dbReference>
<reference evidence="1 2" key="1">
    <citation type="submission" date="2016-10" db="EMBL/GenBank/DDBJ databases">
        <authorList>
            <person name="de Groot N.N."/>
        </authorList>
    </citation>
    <scope>NUCLEOTIDE SEQUENCE [LARGE SCALE GENOMIC DNA]</scope>
    <source>
        <strain evidence="1 2">Nv1</strain>
    </source>
</reference>
<dbReference type="Pfam" id="PF05045">
    <property type="entry name" value="RgpF"/>
    <property type="match status" value="1"/>
</dbReference>
<evidence type="ECO:0000313" key="1">
    <source>
        <dbReference type="EMBL" id="SEK56705.1"/>
    </source>
</evidence>
<proteinExistence type="predicted"/>
<keyword evidence="2" id="KW-1185">Reference proteome</keyword>
<sequence length="305" mass="35658">MRWYVKAVRGELRYFWNLTSSRLRKKKSYGKPLVRYRHKGLVTPNYDQPVCFFCSYDKQNLVRKNVYYYLDALAVAGFNTIFISSSDGISDIDLKKLSEYCICIINRENKGYDFYGWKTGLEEYPQYKSHAALLLANDSVLGPLFSIDDLVPNMERCDADIIGMTDSLRFYPHLQSYFLYCKKSVIVSDDFINFFNQVDVLELKEAIIRRYEVGFSRLLGLRFSAAALYGLKHVLERVSYEERPKMWIEPTFHLWKTLITEFKFPFIKKSLLARKGVSIKEISEVLATANSDYNVEILNDWLRGG</sequence>